<dbReference type="PANTHER" id="PTHR11987:SF53">
    <property type="entry name" value="ALPHA-2,8-SIALYLTRANSFERASE 8F-LIKE"/>
    <property type="match status" value="1"/>
</dbReference>
<dbReference type="Proteomes" id="UP000198341">
    <property type="component" value="Chromosome 8"/>
</dbReference>
<keyword evidence="9 12" id="KW-0472">Membrane</keyword>
<proteinExistence type="inferred from homology"/>
<keyword evidence="14" id="KW-1185">Reference proteome</keyword>
<evidence type="ECO:0000313" key="13">
    <source>
        <dbReference type="EMBL" id="CCO17619.1"/>
    </source>
</evidence>
<keyword evidence="6" id="KW-0735">Signal-anchor</keyword>
<dbReference type="InterPro" id="IPR001675">
    <property type="entry name" value="Glyco_trans_29"/>
</dbReference>
<keyword evidence="3" id="KW-0328">Glycosyltransferase</keyword>
<feature type="region of interest" description="Disordered" evidence="11">
    <location>
        <begin position="135"/>
        <end position="325"/>
    </location>
</feature>
<dbReference type="EMBL" id="FO082271">
    <property type="protein sequence ID" value="CCO17619.1"/>
    <property type="molecule type" value="Genomic_DNA"/>
</dbReference>
<keyword evidence="10" id="KW-0325">Glycoprotein</keyword>
<feature type="compositionally biased region" description="Low complexity" evidence="11">
    <location>
        <begin position="236"/>
        <end position="254"/>
    </location>
</feature>
<keyword evidence="5 12" id="KW-0812">Transmembrane</keyword>
<evidence type="ECO:0000256" key="5">
    <source>
        <dbReference type="ARBA" id="ARBA00022692"/>
    </source>
</evidence>
<feature type="transmembrane region" description="Helical" evidence="12">
    <location>
        <begin position="21"/>
        <end position="40"/>
    </location>
</feature>
<comment type="subcellular location">
    <subcellularLocation>
        <location evidence="1">Golgi apparatus membrane</location>
        <topology evidence="1">Single-pass type II membrane protein</topology>
    </subcellularLocation>
</comment>
<dbReference type="KEGG" id="bpg:Bathy08g02940"/>
<feature type="compositionally biased region" description="Basic and acidic residues" evidence="11">
    <location>
        <begin position="153"/>
        <end position="171"/>
    </location>
</feature>
<evidence type="ECO:0000256" key="8">
    <source>
        <dbReference type="ARBA" id="ARBA00023034"/>
    </source>
</evidence>
<dbReference type="InterPro" id="IPR038578">
    <property type="entry name" value="GT29-like_sf"/>
</dbReference>
<dbReference type="GO" id="GO:0000139">
    <property type="term" value="C:Golgi membrane"/>
    <property type="evidence" value="ECO:0007669"/>
    <property type="project" value="UniProtKB-SubCell"/>
</dbReference>
<evidence type="ECO:0000256" key="6">
    <source>
        <dbReference type="ARBA" id="ARBA00022968"/>
    </source>
</evidence>
<evidence type="ECO:0000256" key="10">
    <source>
        <dbReference type="ARBA" id="ARBA00023180"/>
    </source>
</evidence>
<dbReference type="Pfam" id="PF00777">
    <property type="entry name" value="Glyco_transf_29"/>
    <property type="match status" value="1"/>
</dbReference>
<dbReference type="PANTHER" id="PTHR11987">
    <property type="entry name" value="ALPHA-2,8-SIALYLTRANSFERASE"/>
    <property type="match status" value="1"/>
</dbReference>
<sequence length="621" mass="68516">MSSFFSGGGHAGEREKEHKMLFRAILAVSVLVTFATVSLYHADALGEGIFAESSAKHHVNTMKASGTLKSLDGFKHEYLDPGHDHSPVGTFEAEYREKLETMGYTKEQIAHFERMSAETLVHLFQEATEVIDRELQKSRGTAEPMHLPGLSEWLERKREDHVKNKKAREEKEKEEEEERERRMERAREENGREEEEMEEKYGGDGGKMMSGEEVMAAIEAHDIAWKKAHPPPSPPVGSSSSSSSSRGSSSSSSSSGGGWISNNLFGHFGKKKSEEVGSEERGDGEGEGNDDEKVETDSGSSSSGGGDDDEESSTDNADNPPSFKSMDERKAFLKTDQFKKLAADLTPPKFCYEAVNGEKAFPTNGKITKGAPSVAAAAKIAEQLTDERECWFMDKTCVDALSPGNGKQWIRKYMSAETTVTDILEDLPDFGKGQLGTCALIGSADNMLKKGWGTQIDAHDFVVRFNSKMKGFEKDIGYKTDGLWQKDSYVGAIGGNQKPSKYYMIPKIIPKNFVRKDGARVVGYSTALPSWRKAITEIYKIYKKDKKITKGTPTGGLARMISLMESGACTRVDIYGFSGGGGKYFKKSAVVKDEHIISVEHYIRRLMMATGLRGKVCVYGQ</sequence>
<dbReference type="GO" id="GO:0006491">
    <property type="term" value="P:N-glycan processing"/>
    <property type="evidence" value="ECO:0007669"/>
    <property type="project" value="TreeGrafter"/>
</dbReference>
<evidence type="ECO:0000256" key="2">
    <source>
        <dbReference type="ARBA" id="ARBA00006003"/>
    </source>
</evidence>
<dbReference type="RefSeq" id="XP_007511498.1">
    <property type="nucleotide sequence ID" value="XM_007511436.1"/>
</dbReference>
<dbReference type="GO" id="GO:0009311">
    <property type="term" value="P:oligosaccharide metabolic process"/>
    <property type="evidence" value="ECO:0007669"/>
    <property type="project" value="TreeGrafter"/>
</dbReference>
<reference evidence="13 14" key="1">
    <citation type="submission" date="2011-10" db="EMBL/GenBank/DDBJ databases">
        <authorList>
            <person name="Genoscope - CEA"/>
        </authorList>
    </citation>
    <scope>NUCLEOTIDE SEQUENCE [LARGE SCALE GENOMIC DNA]</scope>
    <source>
        <strain evidence="13 14">RCC 1105</strain>
    </source>
</reference>
<protein>
    <submittedName>
        <fullName evidence="13">Alpha-2,3-sialyltransferase ST3Gal I-r2</fullName>
    </submittedName>
</protein>
<organism evidence="13 14">
    <name type="scientific">Bathycoccus prasinos</name>
    <dbReference type="NCBI Taxonomy" id="41875"/>
    <lineage>
        <taxon>Eukaryota</taxon>
        <taxon>Viridiplantae</taxon>
        <taxon>Chlorophyta</taxon>
        <taxon>Mamiellophyceae</taxon>
        <taxon>Mamiellales</taxon>
        <taxon>Bathycoccaceae</taxon>
        <taxon>Bathycoccus</taxon>
    </lineage>
</organism>
<keyword evidence="7 12" id="KW-1133">Transmembrane helix</keyword>
<evidence type="ECO:0000313" key="14">
    <source>
        <dbReference type="Proteomes" id="UP000198341"/>
    </source>
</evidence>
<evidence type="ECO:0000256" key="1">
    <source>
        <dbReference type="ARBA" id="ARBA00004323"/>
    </source>
</evidence>
<dbReference type="AlphaFoldDB" id="K8EHX4"/>
<evidence type="ECO:0000256" key="7">
    <source>
        <dbReference type="ARBA" id="ARBA00022989"/>
    </source>
</evidence>
<feature type="compositionally biased region" description="Basic and acidic residues" evidence="11">
    <location>
        <begin position="271"/>
        <end position="284"/>
    </location>
</feature>
<accession>K8EHX4</accession>
<dbReference type="InterPro" id="IPR050943">
    <property type="entry name" value="Glycosyltr_29_Sialyltrsf"/>
</dbReference>
<dbReference type="Gene3D" id="3.90.1480.20">
    <property type="entry name" value="Glycosyl transferase family 29"/>
    <property type="match status" value="1"/>
</dbReference>
<evidence type="ECO:0000256" key="4">
    <source>
        <dbReference type="ARBA" id="ARBA00022679"/>
    </source>
</evidence>
<feature type="compositionally biased region" description="Basic and acidic residues" evidence="11">
    <location>
        <begin position="179"/>
        <end position="190"/>
    </location>
</feature>
<keyword evidence="4" id="KW-0808">Transferase</keyword>
<evidence type="ECO:0000256" key="11">
    <source>
        <dbReference type="SAM" id="MobiDB-lite"/>
    </source>
</evidence>
<evidence type="ECO:0000256" key="9">
    <source>
        <dbReference type="ARBA" id="ARBA00023136"/>
    </source>
</evidence>
<evidence type="ECO:0000256" key="12">
    <source>
        <dbReference type="SAM" id="Phobius"/>
    </source>
</evidence>
<gene>
    <name evidence="13" type="ORF">Bathy08g02940</name>
</gene>
<feature type="compositionally biased region" description="Acidic residues" evidence="11">
    <location>
        <begin position="285"/>
        <end position="294"/>
    </location>
</feature>
<dbReference type="GO" id="GO:0003828">
    <property type="term" value="F:alpha-N-acetylneuraminate alpha-2,8-sialyltransferase activity"/>
    <property type="evidence" value="ECO:0007669"/>
    <property type="project" value="TreeGrafter"/>
</dbReference>
<comment type="similarity">
    <text evidence="2">Belongs to the glycosyltransferase 29 family.</text>
</comment>
<dbReference type="GeneID" id="19014273"/>
<evidence type="ECO:0000256" key="3">
    <source>
        <dbReference type="ARBA" id="ARBA00022676"/>
    </source>
</evidence>
<name>K8EHX4_9CHLO</name>
<keyword evidence="8" id="KW-0333">Golgi apparatus</keyword>